<proteinExistence type="inferred from homology"/>
<keyword evidence="2" id="KW-0813">Transport</keyword>
<evidence type="ECO:0000256" key="3">
    <source>
        <dbReference type="ARBA" id="ARBA00022729"/>
    </source>
</evidence>
<evidence type="ECO:0000313" key="5">
    <source>
        <dbReference type="Proteomes" id="UP000441404"/>
    </source>
</evidence>
<comment type="caution">
    <text evidence="4">The sequence shown here is derived from an EMBL/GenBank/DDBJ whole genome shotgun (WGS) entry which is preliminary data.</text>
</comment>
<sequence>MAPRSFSAITHVIGLGGFLMLSAISNAAMADAPGTSAEADDLADMLTQGTVSGALRLRYYTDTNAYFVKHLNQDTVGYGGFIKYETAALNGFRLGASLIGQTTINRPDDKASTFPDIGTDVANVGEAYISWEHDDFKITAGNQRVDLPFISDYDWRNVPILFQGLNVHYGDKDNFLSLARFYRWKGWGDDRFSKTNTYSTTEETAGVAVIGGGRAVTIGDLKYSGQLWHEHYYDYTNLNYGEAHVAKVTGDWRPNAGIQYMRGTGDGRELAGKVDSTTLGAQLGVDYKAYKVALGYDHIQAAPNAYNNGSLVTPYAHNTAGGPYFAAPFFTSPQDLGSGNAYSLDVSTSATQNLYVGTRYSYMDLTPTAGTSSINQSEYLLYGIYSFDGALKGLSVTDWVGVQTSPKKSDFFQNRLELNYAF</sequence>
<dbReference type="InterPro" id="IPR023614">
    <property type="entry name" value="Porin_dom_sf"/>
</dbReference>
<evidence type="ECO:0000256" key="2">
    <source>
        <dbReference type="ARBA" id="ARBA00022448"/>
    </source>
</evidence>
<dbReference type="Pfam" id="PF03573">
    <property type="entry name" value="OprD"/>
    <property type="match status" value="1"/>
</dbReference>
<accession>A0A0J6I1Y2</accession>
<dbReference type="AlphaFoldDB" id="A0A0J6I1Y2"/>
<evidence type="ECO:0000313" key="4">
    <source>
        <dbReference type="EMBL" id="MQT50149.1"/>
    </source>
</evidence>
<dbReference type="GO" id="GO:0016020">
    <property type="term" value="C:membrane"/>
    <property type="evidence" value="ECO:0007669"/>
    <property type="project" value="InterPro"/>
</dbReference>
<name>A0A0J6I1Y2_9PSED</name>
<dbReference type="Proteomes" id="UP000441404">
    <property type="component" value="Unassembled WGS sequence"/>
</dbReference>
<organism evidence="4 5">
    <name type="scientific">Pseudomonas helleri</name>
    <dbReference type="NCBI Taxonomy" id="1608996"/>
    <lineage>
        <taxon>Bacteria</taxon>
        <taxon>Pseudomonadati</taxon>
        <taxon>Pseudomonadota</taxon>
        <taxon>Gammaproteobacteria</taxon>
        <taxon>Pseudomonadales</taxon>
        <taxon>Pseudomonadaceae</taxon>
        <taxon>Pseudomonas</taxon>
    </lineage>
</organism>
<dbReference type="EMBL" id="WIWJ01000097">
    <property type="protein sequence ID" value="MQT50149.1"/>
    <property type="molecule type" value="Genomic_DNA"/>
</dbReference>
<gene>
    <name evidence="4" type="ORF">GHO40_26095</name>
</gene>
<reference evidence="4 5" key="1">
    <citation type="submission" date="2019-10" db="EMBL/GenBank/DDBJ databases">
        <title>Evaluation of single-gene subtyping targets for Pseudomonas.</title>
        <authorList>
            <person name="Reichler S.J."/>
            <person name="Orsi R.H."/>
            <person name="Wiedmann M."/>
            <person name="Martin N.H."/>
            <person name="Murphy S.I."/>
        </authorList>
    </citation>
    <scope>NUCLEOTIDE SEQUENCE [LARGE SCALE GENOMIC DNA]</scope>
    <source>
        <strain evidence="4 5">FSL R10-3257</strain>
    </source>
</reference>
<dbReference type="STRING" id="1608996.TU84_14035"/>
<evidence type="ECO:0000256" key="1">
    <source>
        <dbReference type="ARBA" id="ARBA00009075"/>
    </source>
</evidence>
<comment type="similarity">
    <text evidence="1">Belongs to the outer membrane porin (Opr) (TC 1.B.25) family.</text>
</comment>
<keyword evidence="3" id="KW-0732">Signal</keyword>
<dbReference type="Gene3D" id="2.40.160.10">
    <property type="entry name" value="Porin"/>
    <property type="match status" value="1"/>
</dbReference>
<dbReference type="InterPro" id="IPR005318">
    <property type="entry name" value="OM_porin_bac"/>
</dbReference>
<protein>
    <submittedName>
        <fullName evidence="4">Outer membrane porin, OprD family</fullName>
    </submittedName>
</protein>